<dbReference type="EMBL" id="CP002042">
    <property type="protein sequence ID" value="ADH62329.1"/>
    <property type="molecule type" value="Genomic_DNA"/>
</dbReference>
<organism evidence="2 3">
    <name type="scientific">Allomeiothermus silvanus (strain ATCC 700542 / DSM 9946 / NBRC 106475 / NCIMB 13440 / VI-R2)</name>
    <name type="common">Thermus silvanus</name>
    <dbReference type="NCBI Taxonomy" id="526227"/>
    <lineage>
        <taxon>Bacteria</taxon>
        <taxon>Thermotogati</taxon>
        <taxon>Deinococcota</taxon>
        <taxon>Deinococci</taxon>
        <taxon>Thermales</taxon>
        <taxon>Thermaceae</taxon>
        <taxon>Allomeiothermus</taxon>
    </lineage>
</organism>
<dbReference type="HOGENOM" id="CLU_1978890_0_0_0"/>
<dbReference type="Proteomes" id="UP000001916">
    <property type="component" value="Chromosome"/>
</dbReference>
<protein>
    <submittedName>
        <fullName evidence="2">Uncharacterized protein</fullName>
    </submittedName>
</protein>
<gene>
    <name evidence="2" type="ordered locus">Mesil_0388</name>
</gene>
<keyword evidence="3" id="KW-1185">Reference proteome</keyword>
<sequence length="126" mass="13309">MNGSTPQRGEDRISTAIVGDPSSGIQPNPPQTAPLSPRERESVQPTPPSSPSEPEATAGDDPPWPDDETSPEAAEAPPSAAQNLVEDPRFQKLLRTFGGRIRKLVQDTPKAPDAEGATQSDEGSDE</sequence>
<dbReference type="STRING" id="526227.Mesil_0388"/>
<feature type="compositionally biased region" description="Polar residues" evidence="1">
    <location>
        <begin position="117"/>
        <end position="126"/>
    </location>
</feature>
<evidence type="ECO:0000313" key="3">
    <source>
        <dbReference type="Proteomes" id="UP000001916"/>
    </source>
</evidence>
<dbReference type="AlphaFoldDB" id="D7BI55"/>
<dbReference type="RefSeq" id="WP_013156936.1">
    <property type="nucleotide sequence ID" value="NC_014212.1"/>
</dbReference>
<feature type="region of interest" description="Disordered" evidence="1">
    <location>
        <begin position="102"/>
        <end position="126"/>
    </location>
</feature>
<reference evidence="2 3" key="1">
    <citation type="journal article" date="2010" name="Stand. Genomic Sci.">
        <title>Complete genome sequence of Meiothermus silvanus type strain (VI-R2).</title>
        <authorList>
            <person name="Sikorski J."/>
            <person name="Tindall B.J."/>
            <person name="Lowry S."/>
            <person name="Lucas S."/>
            <person name="Nolan M."/>
            <person name="Copeland A."/>
            <person name="Glavina Del Rio T."/>
            <person name="Tice H."/>
            <person name="Cheng J.F."/>
            <person name="Han C."/>
            <person name="Pitluck S."/>
            <person name="Liolios K."/>
            <person name="Ivanova N."/>
            <person name="Mavromatis K."/>
            <person name="Mikhailova N."/>
            <person name="Pati A."/>
            <person name="Goodwin L."/>
            <person name="Chen A."/>
            <person name="Palaniappan K."/>
            <person name="Land M."/>
            <person name="Hauser L."/>
            <person name="Chang Y.J."/>
            <person name="Jeffries C.D."/>
            <person name="Rohde M."/>
            <person name="Goker M."/>
            <person name="Woyke T."/>
            <person name="Bristow J."/>
            <person name="Eisen J.A."/>
            <person name="Markowitz V."/>
            <person name="Hugenholtz P."/>
            <person name="Kyrpides N.C."/>
            <person name="Klenk H.P."/>
            <person name="Lapidus A."/>
        </authorList>
    </citation>
    <scope>NUCLEOTIDE SEQUENCE [LARGE SCALE GENOMIC DNA]</scope>
    <source>
        <strain evidence="3">ATCC 700542 / DSM 9946 / VI-R2</strain>
    </source>
</reference>
<feature type="region of interest" description="Disordered" evidence="1">
    <location>
        <begin position="1"/>
        <end position="88"/>
    </location>
</feature>
<feature type="compositionally biased region" description="Low complexity" evidence="1">
    <location>
        <begin position="71"/>
        <end position="81"/>
    </location>
</feature>
<accession>D7BI55</accession>
<dbReference type="KEGG" id="msv:Mesil_0388"/>
<name>D7BI55_ALLS1</name>
<evidence type="ECO:0000256" key="1">
    <source>
        <dbReference type="SAM" id="MobiDB-lite"/>
    </source>
</evidence>
<evidence type="ECO:0000313" key="2">
    <source>
        <dbReference type="EMBL" id="ADH62329.1"/>
    </source>
</evidence>
<proteinExistence type="predicted"/>